<dbReference type="InterPro" id="IPR003593">
    <property type="entry name" value="AAA+_ATPase"/>
</dbReference>
<keyword evidence="3" id="KW-0547">Nucleotide-binding</keyword>
<feature type="region of interest" description="Disordered" evidence="5">
    <location>
        <begin position="1"/>
        <end position="25"/>
    </location>
</feature>
<dbReference type="PANTHER" id="PTHR24220:SF685">
    <property type="entry name" value="ABC TRANSPORTER RELATED"/>
    <property type="match status" value="1"/>
</dbReference>
<dbReference type="SUPFAM" id="SSF52540">
    <property type="entry name" value="P-loop containing nucleoside triphosphate hydrolases"/>
    <property type="match status" value="1"/>
</dbReference>
<dbReference type="Pfam" id="PF00005">
    <property type="entry name" value="ABC_tran"/>
    <property type="match status" value="1"/>
</dbReference>
<evidence type="ECO:0000259" key="6">
    <source>
        <dbReference type="PROSITE" id="PS50893"/>
    </source>
</evidence>
<dbReference type="PANTHER" id="PTHR24220">
    <property type="entry name" value="IMPORT ATP-BINDING PROTEIN"/>
    <property type="match status" value="1"/>
</dbReference>
<feature type="region of interest" description="Disordered" evidence="5">
    <location>
        <begin position="258"/>
        <end position="290"/>
    </location>
</feature>
<dbReference type="SMART" id="SM00382">
    <property type="entry name" value="AAA"/>
    <property type="match status" value="1"/>
</dbReference>
<keyword evidence="2" id="KW-1003">Cell membrane</keyword>
<keyword evidence="1" id="KW-0813">Transport</keyword>
<dbReference type="PROSITE" id="PS50893">
    <property type="entry name" value="ABC_TRANSPORTER_2"/>
    <property type="match status" value="1"/>
</dbReference>
<evidence type="ECO:0000256" key="3">
    <source>
        <dbReference type="ARBA" id="ARBA00022741"/>
    </source>
</evidence>
<feature type="compositionally biased region" description="Low complexity" evidence="5">
    <location>
        <begin position="1"/>
        <end position="18"/>
    </location>
</feature>
<dbReference type="Proteomes" id="UP001057498">
    <property type="component" value="Chromosome"/>
</dbReference>
<dbReference type="InterPro" id="IPR027417">
    <property type="entry name" value="P-loop_NTPase"/>
</dbReference>
<dbReference type="InterPro" id="IPR017911">
    <property type="entry name" value="MacB-like_ATP-bd"/>
</dbReference>
<evidence type="ECO:0000313" key="8">
    <source>
        <dbReference type="Proteomes" id="UP001057498"/>
    </source>
</evidence>
<name>A0ABM7YRW0_9BURK</name>
<sequence length="290" mass="30001">MTPASTAPSAALPPSAASPLPPGTAPGTAPALLEVHGLAKHYGNTPVFQEVYLSVGRGEVVALLGESGVGKSTLLNCIAGLDQADVGTVRIAGHDVGGLSEHAASLLRRTKLGFVFQAFHVLPHLSVADNVALPLLLQGLRERDEVEHRVRAMLEAVGLPGFGARQPRQLSGGQLQRVAIARALVHRPALILADEPTGNLDPATAARILDLLVTQARAQNAACLIVSHAPAATERADRSLWLTPEGIENLAPGDLLRHLAQGHGGATPPTPPTAATPLSPPPPRDTTADN</sequence>
<feature type="compositionally biased region" description="Pro residues" evidence="5">
    <location>
        <begin position="268"/>
        <end position="284"/>
    </location>
</feature>
<dbReference type="InterPro" id="IPR017871">
    <property type="entry name" value="ABC_transporter-like_CS"/>
</dbReference>
<evidence type="ECO:0000256" key="5">
    <source>
        <dbReference type="SAM" id="MobiDB-lite"/>
    </source>
</evidence>
<gene>
    <name evidence="7" type="ORF">CATMQ487_43000</name>
</gene>
<keyword evidence="8" id="KW-1185">Reference proteome</keyword>
<evidence type="ECO:0000256" key="4">
    <source>
        <dbReference type="ARBA" id="ARBA00022840"/>
    </source>
</evidence>
<organism evidence="7 8">
    <name type="scientific">Sphaerotilus microaerophilus</name>
    <dbReference type="NCBI Taxonomy" id="2914710"/>
    <lineage>
        <taxon>Bacteria</taxon>
        <taxon>Pseudomonadati</taxon>
        <taxon>Pseudomonadota</taxon>
        <taxon>Betaproteobacteria</taxon>
        <taxon>Burkholderiales</taxon>
        <taxon>Sphaerotilaceae</taxon>
        <taxon>Sphaerotilus</taxon>
    </lineage>
</organism>
<accession>A0ABM7YRW0</accession>
<dbReference type="InterPro" id="IPR015854">
    <property type="entry name" value="ABC_transpr_LolD-like"/>
</dbReference>
<dbReference type="PROSITE" id="PS00211">
    <property type="entry name" value="ABC_TRANSPORTER_1"/>
    <property type="match status" value="1"/>
</dbReference>
<keyword evidence="2" id="KW-0472">Membrane</keyword>
<dbReference type="EMBL" id="AP025730">
    <property type="protein sequence ID" value="BDI07330.1"/>
    <property type="molecule type" value="Genomic_DNA"/>
</dbReference>
<evidence type="ECO:0000256" key="1">
    <source>
        <dbReference type="ARBA" id="ARBA00022448"/>
    </source>
</evidence>
<dbReference type="CDD" id="cd03255">
    <property type="entry name" value="ABC_MJ0796_LolCDE_FtsE"/>
    <property type="match status" value="1"/>
</dbReference>
<dbReference type="InterPro" id="IPR003439">
    <property type="entry name" value="ABC_transporter-like_ATP-bd"/>
</dbReference>
<evidence type="ECO:0000256" key="2">
    <source>
        <dbReference type="ARBA" id="ARBA00022475"/>
    </source>
</evidence>
<keyword evidence="4" id="KW-0067">ATP-binding</keyword>
<evidence type="ECO:0000313" key="7">
    <source>
        <dbReference type="EMBL" id="BDI07330.1"/>
    </source>
</evidence>
<dbReference type="Gene3D" id="3.40.50.300">
    <property type="entry name" value="P-loop containing nucleotide triphosphate hydrolases"/>
    <property type="match status" value="1"/>
</dbReference>
<proteinExistence type="predicted"/>
<protein>
    <recommendedName>
        <fullName evidence="6">ABC transporter domain-containing protein</fullName>
    </recommendedName>
</protein>
<reference evidence="7" key="1">
    <citation type="submission" date="2022-04" db="EMBL/GenBank/DDBJ databases">
        <title>Whole genome sequence of Sphaerotilus sp. FB-5.</title>
        <authorList>
            <person name="Takeda M."/>
            <person name="Narihara S."/>
            <person name="Akimoto M."/>
            <person name="Akimoto R."/>
            <person name="Nishiyashiki S."/>
            <person name="Murakami T."/>
        </authorList>
    </citation>
    <scope>NUCLEOTIDE SEQUENCE</scope>
    <source>
        <strain evidence="7">FB-5</strain>
    </source>
</reference>
<feature type="domain" description="ABC transporter" evidence="6">
    <location>
        <begin position="33"/>
        <end position="269"/>
    </location>
</feature>